<keyword evidence="9" id="KW-0573">Peptidoglycan synthesis</keyword>
<keyword evidence="6 15" id="KW-0732">Signal</keyword>
<dbReference type="GO" id="GO:0006508">
    <property type="term" value="P:proteolysis"/>
    <property type="evidence" value="ECO:0007669"/>
    <property type="project" value="UniProtKB-KW"/>
</dbReference>
<keyword evidence="18" id="KW-1185">Reference proteome</keyword>
<dbReference type="GO" id="GO:0008360">
    <property type="term" value="P:regulation of cell shape"/>
    <property type="evidence" value="ECO:0007669"/>
    <property type="project" value="UniProtKB-KW"/>
</dbReference>
<evidence type="ECO:0000313" key="18">
    <source>
        <dbReference type="Proteomes" id="UP000055035"/>
    </source>
</evidence>
<evidence type="ECO:0000256" key="6">
    <source>
        <dbReference type="ARBA" id="ARBA00022729"/>
    </source>
</evidence>
<evidence type="ECO:0000256" key="11">
    <source>
        <dbReference type="ARBA" id="ARBA00034000"/>
    </source>
</evidence>
<evidence type="ECO:0000256" key="4">
    <source>
        <dbReference type="ARBA" id="ARBA00022645"/>
    </source>
</evidence>
<feature type="domain" description="Peptidase S11 D-Ala-D-Ala carboxypeptidase A C-terminal" evidence="16">
    <location>
        <begin position="299"/>
        <end position="389"/>
    </location>
</feature>
<evidence type="ECO:0000256" key="14">
    <source>
        <dbReference type="RuleBase" id="RU004016"/>
    </source>
</evidence>
<evidence type="ECO:0000313" key="17">
    <source>
        <dbReference type="EMBL" id="KTD17221.1"/>
    </source>
</evidence>
<evidence type="ECO:0000256" key="10">
    <source>
        <dbReference type="ARBA" id="ARBA00023316"/>
    </source>
</evidence>
<keyword evidence="4 17" id="KW-0121">Carboxypeptidase</keyword>
<dbReference type="PANTHER" id="PTHR21581">
    <property type="entry name" value="D-ALANYL-D-ALANINE CARBOXYPEPTIDASE"/>
    <property type="match status" value="1"/>
</dbReference>
<comment type="caution">
    <text evidence="17">The sequence shown here is derived from an EMBL/GenBank/DDBJ whole genome shotgun (WGS) entry which is preliminary data.</text>
</comment>
<dbReference type="InterPro" id="IPR012907">
    <property type="entry name" value="Peptidase_S11_C"/>
</dbReference>
<comment type="catalytic activity">
    <reaction evidence="11">
        <text>Preferential cleavage: (Ac)2-L-Lys-D-Ala-|-D-Ala. Also transpeptidation of peptidyl-alanyl moieties that are N-acyl substituents of D-alanine.</text>
        <dbReference type="EC" id="3.4.16.4"/>
    </reaction>
</comment>
<dbReference type="EMBL" id="LNYJ01000011">
    <property type="protein sequence ID" value="KTD17221.1"/>
    <property type="molecule type" value="Genomic_DNA"/>
</dbReference>
<organism evidence="17 18">
    <name type="scientific">Legionella jordanis</name>
    <dbReference type="NCBI Taxonomy" id="456"/>
    <lineage>
        <taxon>Bacteria</taxon>
        <taxon>Pseudomonadati</taxon>
        <taxon>Pseudomonadota</taxon>
        <taxon>Gammaproteobacteria</taxon>
        <taxon>Legionellales</taxon>
        <taxon>Legionellaceae</taxon>
        <taxon>Legionella</taxon>
    </lineage>
</organism>
<evidence type="ECO:0000259" key="16">
    <source>
        <dbReference type="SMART" id="SM00936"/>
    </source>
</evidence>
<feature type="signal peptide" evidence="15">
    <location>
        <begin position="1"/>
        <end position="25"/>
    </location>
</feature>
<evidence type="ECO:0000256" key="5">
    <source>
        <dbReference type="ARBA" id="ARBA00022670"/>
    </source>
</evidence>
<dbReference type="Proteomes" id="UP000055035">
    <property type="component" value="Unassembled WGS sequence"/>
</dbReference>
<dbReference type="InterPro" id="IPR012338">
    <property type="entry name" value="Beta-lactam/transpept-like"/>
</dbReference>
<dbReference type="Gene3D" id="2.60.410.10">
    <property type="entry name" value="D-Ala-D-Ala carboxypeptidase, C-terminal domain"/>
    <property type="match status" value="1"/>
</dbReference>
<dbReference type="RefSeq" id="WP_082647162.1">
    <property type="nucleotide sequence ID" value="NZ_CAAAIC010000003.1"/>
</dbReference>
<comment type="similarity">
    <text evidence="2 14">Belongs to the peptidase S11 family.</text>
</comment>
<protein>
    <recommendedName>
        <fullName evidence="3">serine-type D-Ala-D-Ala carboxypeptidase</fullName>
        <ecNumber evidence="3">3.4.16.4</ecNumber>
    </recommendedName>
</protein>
<dbReference type="PRINTS" id="PR00725">
    <property type="entry name" value="DADACBPTASE1"/>
</dbReference>
<feature type="active site" evidence="12">
    <location>
        <position position="147"/>
    </location>
</feature>
<keyword evidence="8" id="KW-0133">Cell shape</keyword>
<dbReference type="InterPro" id="IPR001967">
    <property type="entry name" value="Peptidase_S11_N"/>
</dbReference>
<dbReference type="PATRIC" id="fig|456.5.peg.1631"/>
<reference evidence="17 18" key="1">
    <citation type="submission" date="2015-11" db="EMBL/GenBank/DDBJ databases">
        <title>Genomic analysis of 38 Legionella species identifies large and diverse effector repertoires.</title>
        <authorList>
            <person name="Burstein D."/>
            <person name="Amaro F."/>
            <person name="Zusman T."/>
            <person name="Lifshitz Z."/>
            <person name="Cohen O."/>
            <person name="Gilbert J.A."/>
            <person name="Pupko T."/>
            <person name="Shuman H.A."/>
            <person name="Segal G."/>
        </authorList>
    </citation>
    <scope>NUCLEOTIDE SEQUENCE [LARGE SCALE GENOMIC DNA]</scope>
    <source>
        <strain evidence="17 18">BL-540</strain>
    </source>
</reference>
<feature type="binding site" evidence="13">
    <location>
        <position position="249"/>
    </location>
    <ligand>
        <name>substrate</name>
    </ligand>
</feature>
<dbReference type="GO" id="GO:0009252">
    <property type="term" value="P:peptidoglycan biosynthetic process"/>
    <property type="evidence" value="ECO:0007669"/>
    <property type="project" value="UniProtKB-UniPathway"/>
</dbReference>
<evidence type="ECO:0000256" key="9">
    <source>
        <dbReference type="ARBA" id="ARBA00022984"/>
    </source>
</evidence>
<dbReference type="SUPFAM" id="SSF56601">
    <property type="entry name" value="beta-lactamase/transpeptidase-like"/>
    <property type="match status" value="1"/>
</dbReference>
<evidence type="ECO:0000256" key="2">
    <source>
        <dbReference type="ARBA" id="ARBA00007164"/>
    </source>
</evidence>
<dbReference type="STRING" id="456.Ljor_1527"/>
<dbReference type="GO" id="GO:0071555">
    <property type="term" value="P:cell wall organization"/>
    <property type="evidence" value="ECO:0007669"/>
    <property type="project" value="UniProtKB-KW"/>
</dbReference>
<dbReference type="UniPathway" id="UPA00219"/>
<keyword evidence="5" id="KW-0645">Protease</keyword>
<feature type="active site" description="Proton acceptor" evidence="12">
    <location>
        <position position="90"/>
    </location>
</feature>
<evidence type="ECO:0000256" key="8">
    <source>
        <dbReference type="ARBA" id="ARBA00022960"/>
    </source>
</evidence>
<sequence>MKSSFSKCKLLTSASLIFGSSLLFASADVLPTANLSNSIPPTAPVNNKPLITPSAPTLNAKAYILIDVNSGKIIAEKNSDQKLPPASLTKMMTLFVISNALQNQQIHLTDTVRISRDAWKTGGSRMFVKEGQQVSIEDLLKGIIVDSGNDACVAMAEHLGGSEQGFSEIMNQQAQNLGMKDSHFTDSTGLPDENHYTTAKDLAILGRALILNFPQYYEWYKQKWFTYNGIRQPNRNRLLWRDNQVDGIKTGHTNEAGFCLVSSAKRDNMRLLAVVMGSPTDAARADDSERLLNYGFRFFETHQLYKAGQTISEIPIYKGAVDKLNVGLQTDQFVTIPSGQYQRLSINTKIPPNLQAPIEKGQKVGELVVQFDNNILSSYNLYALQAVPKGGMFTCMKDSIRLAFRSWFG</sequence>
<dbReference type="InterPro" id="IPR018044">
    <property type="entry name" value="Peptidase_S11"/>
</dbReference>
<evidence type="ECO:0000256" key="13">
    <source>
        <dbReference type="PIRSR" id="PIRSR618044-2"/>
    </source>
</evidence>
<evidence type="ECO:0000256" key="1">
    <source>
        <dbReference type="ARBA" id="ARBA00004752"/>
    </source>
</evidence>
<gene>
    <name evidence="17" type="primary">dacA</name>
    <name evidence="17" type="ORF">Ljor_1527</name>
</gene>
<evidence type="ECO:0000256" key="7">
    <source>
        <dbReference type="ARBA" id="ARBA00022801"/>
    </source>
</evidence>
<evidence type="ECO:0000256" key="12">
    <source>
        <dbReference type="PIRSR" id="PIRSR618044-1"/>
    </source>
</evidence>
<dbReference type="Pfam" id="PF07943">
    <property type="entry name" value="PBP5_C"/>
    <property type="match status" value="1"/>
</dbReference>
<keyword evidence="10" id="KW-0961">Cell wall biogenesis/degradation</keyword>
<dbReference type="EC" id="3.4.16.4" evidence="3"/>
<dbReference type="InterPro" id="IPR037167">
    <property type="entry name" value="Peptidase_S11_C_sf"/>
</dbReference>
<evidence type="ECO:0000256" key="15">
    <source>
        <dbReference type="SAM" id="SignalP"/>
    </source>
</evidence>
<proteinExistence type="inferred from homology"/>
<dbReference type="AlphaFoldDB" id="A0A0W0VAP4"/>
<keyword evidence="7 17" id="KW-0378">Hydrolase</keyword>
<evidence type="ECO:0000256" key="3">
    <source>
        <dbReference type="ARBA" id="ARBA00012448"/>
    </source>
</evidence>
<feature type="chain" id="PRO_5006914626" description="serine-type D-Ala-D-Ala carboxypeptidase" evidence="15">
    <location>
        <begin position="26"/>
        <end position="409"/>
    </location>
</feature>
<dbReference type="PANTHER" id="PTHR21581:SF6">
    <property type="entry name" value="TRAFFICKING PROTEIN PARTICLE COMPLEX SUBUNIT 12"/>
    <property type="match status" value="1"/>
</dbReference>
<dbReference type="OrthoDB" id="9795979at2"/>
<accession>A0A0W0VAP4</accession>
<dbReference type="Pfam" id="PF00768">
    <property type="entry name" value="Peptidase_S11"/>
    <property type="match status" value="1"/>
</dbReference>
<comment type="pathway">
    <text evidence="1">Cell wall biogenesis; peptidoglycan biosynthesis.</text>
</comment>
<dbReference type="SMART" id="SM00936">
    <property type="entry name" value="PBP5_C"/>
    <property type="match status" value="1"/>
</dbReference>
<feature type="active site" description="Acyl-ester intermediate" evidence="12">
    <location>
        <position position="87"/>
    </location>
</feature>
<name>A0A0W0VAP4_9GAMM</name>
<dbReference type="Gene3D" id="3.40.710.10">
    <property type="entry name" value="DD-peptidase/beta-lactamase superfamily"/>
    <property type="match status" value="1"/>
</dbReference>
<dbReference type="GO" id="GO:0009002">
    <property type="term" value="F:serine-type D-Ala-D-Ala carboxypeptidase activity"/>
    <property type="evidence" value="ECO:0007669"/>
    <property type="project" value="UniProtKB-EC"/>
</dbReference>